<comment type="function">
    <text evidence="3">Toxic component of a type II toxin-antitoxin (TA) system.</text>
</comment>
<dbReference type="GO" id="GO:0003677">
    <property type="term" value="F:DNA binding"/>
    <property type="evidence" value="ECO:0007669"/>
    <property type="project" value="InterPro"/>
</dbReference>
<dbReference type="GO" id="GO:0006402">
    <property type="term" value="P:mRNA catabolic process"/>
    <property type="evidence" value="ECO:0007669"/>
    <property type="project" value="TreeGrafter"/>
</dbReference>
<keyword evidence="3" id="KW-0255">Endonuclease</keyword>
<accession>A0A1D7ZXG0</accession>
<protein>
    <recommendedName>
        <fullName evidence="3">mRNA interferase</fullName>
        <ecNumber evidence="3">3.1.-.-</ecNumber>
    </recommendedName>
</protein>
<dbReference type="InterPro" id="IPR011067">
    <property type="entry name" value="Plasmid_toxin/cell-grow_inhib"/>
</dbReference>
<dbReference type="EC" id="3.1.-.-" evidence="3"/>
<dbReference type="PIRSF" id="PIRSF033490">
    <property type="entry name" value="MazF"/>
    <property type="match status" value="1"/>
</dbReference>
<evidence type="ECO:0000313" key="4">
    <source>
        <dbReference type="EMBL" id="AOR74555.1"/>
    </source>
</evidence>
<dbReference type="GO" id="GO:0016075">
    <property type="term" value="P:rRNA catabolic process"/>
    <property type="evidence" value="ECO:0007669"/>
    <property type="project" value="TreeGrafter"/>
</dbReference>
<proteinExistence type="inferred from homology"/>
<dbReference type="GO" id="GO:0016787">
    <property type="term" value="F:hydrolase activity"/>
    <property type="evidence" value="ECO:0007669"/>
    <property type="project" value="UniProtKB-KW"/>
</dbReference>
<keyword evidence="2" id="KW-1277">Toxin-antitoxin system</keyword>
<organism evidence="4 5">
    <name type="scientific">Limosilactobacillus fermentum</name>
    <name type="common">Lactobacillus fermentum</name>
    <dbReference type="NCBI Taxonomy" id="1613"/>
    <lineage>
        <taxon>Bacteria</taxon>
        <taxon>Bacillati</taxon>
        <taxon>Bacillota</taxon>
        <taxon>Bacilli</taxon>
        <taxon>Lactobacillales</taxon>
        <taxon>Lactobacillaceae</taxon>
        <taxon>Limosilactobacillus</taxon>
    </lineage>
</organism>
<sequence>MSMERKISRGDVYYADLNPVLGSEQGGIRPVVVVQNNVGNRHSPTVIVVAITARMQKHRLPTHVKLNQGAAGLAHDSVILCEQIRTIDKTRLKQLVTRLPRAVMDQVDQALRVSLAVEK</sequence>
<dbReference type="Gene3D" id="2.30.30.110">
    <property type="match status" value="1"/>
</dbReference>
<dbReference type="SUPFAM" id="SSF50118">
    <property type="entry name" value="Cell growth inhibitor/plasmid maintenance toxic component"/>
    <property type="match status" value="1"/>
</dbReference>
<dbReference type="PANTHER" id="PTHR33988:SF2">
    <property type="entry name" value="ENDORIBONUCLEASE MAZF"/>
    <property type="match status" value="1"/>
</dbReference>
<evidence type="ECO:0000256" key="2">
    <source>
        <dbReference type="ARBA" id="ARBA00022649"/>
    </source>
</evidence>
<dbReference type="PATRIC" id="fig|1613.112.peg.1158"/>
<dbReference type="PANTHER" id="PTHR33988">
    <property type="entry name" value="ENDORIBONUCLEASE MAZF-RELATED"/>
    <property type="match status" value="1"/>
</dbReference>
<dbReference type="InterPro" id="IPR003477">
    <property type="entry name" value="PemK-like"/>
</dbReference>
<evidence type="ECO:0000256" key="3">
    <source>
        <dbReference type="PIRNR" id="PIRNR033490"/>
    </source>
</evidence>
<keyword evidence="3 4" id="KW-0378">Hydrolase</keyword>
<evidence type="ECO:0000256" key="1">
    <source>
        <dbReference type="ARBA" id="ARBA00007521"/>
    </source>
</evidence>
<comment type="similarity">
    <text evidence="1 3">Belongs to the PemK/MazF family.</text>
</comment>
<dbReference type="GO" id="GO:0004521">
    <property type="term" value="F:RNA endonuclease activity"/>
    <property type="evidence" value="ECO:0007669"/>
    <property type="project" value="TreeGrafter"/>
</dbReference>
<keyword evidence="3" id="KW-0540">Nuclease</keyword>
<dbReference type="EMBL" id="CP017151">
    <property type="protein sequence ID" value="AOR74555.1"/>
    <property type="molecule type" value="Genomic_DNA"/>
</dbReference>
<reference evidence="4 5" key="1">
    <citation type="submission" date="2016-09" db="EMBL/GenBank/DDBJ databases">
        <title>Genome Sequence of the Lactobacillus fermentum strain NCC2970 (CNCM I-5068).</title>
        <authorList>
            <person name="Barretto C."/>
            <person name="Ngom-Bru C."/>
            <person name="Genevaz A."/>
            <person name="Fournier C."/>
            <person name="Moine D."/>
            <person name="Kassam M."/>
            <person name="Iltis A."/>
            <person name="Sagory-Zalkind P."/>
            <person name="Faucherand G."/>
            <person name="Descombes P."/>
            <person name="Duboux S."/>
        </authorList>
    </citation>
    <scope>NUCLEOTIDE SEQUENCE [LARGE SCALE GENOMIC DNA]</scope>
    <source>
        <strain evidence="4 5">NCC2970</strain>
    </source>
</reference>
<dbReference type="Pfam" id="PF02452">
    <property type="entry name" value="PemK_toxin"/>
    <property type="match status" value="1"/>
</dbReference>
<gene>
    <name evidence="4" type="ORF">LACFE_CDS1101</name>
</gene>
<dbReference type="AlphaFoldDB" id="A0A1D7ZXG0"/>
<name>A0A1D7ZXG0_LIMFE</name>
<evidence type="ECO:0000313" key="5">
    <source>
        <dbReference type="Proteomes" id="UP000094714"/>
    </source>
</evidence>
<dbReference type="Proteomes" id="UP000094714">
    <property type="component" value="Chromosome"/>
</dbReference>